<dbReference type="AlphaFoldDB" id="A0A2I0SYY7"/>
<accession>A0A2I0SYY7</accession>
<reference evidence="3" key="2">
    <citation type="submission" date="2017-12" db="EMBL/GenBank/DDBJ databases">
        <title>Genome sequence of the Bar-tailed Godwit (Limosa lapponica baueri).</title>
        <authorList>
            <person name="Lima N.C.B."/>
            <person name="Parody-Merino A.M."/>
            <person name="Battley P.F."/>
            <person name="Fidler A.E."/>
            <person name="Prosdocimi F."/>
        </authorList>
    </citation>
    <scope>NUCLEOTIDE SEQUENCE [LARGE SCALE GENOMIC DNA]</scope>
</reference>
<evidence type="ECO:0000256" key="1">
    <source>
        <dbReference type="SAM" id="MobiDB-lite"/>
    </source>
</evidence>
<dbReference type="Proteomes" id="UP000233556">
    <property type="component" value="Unassembled WGS sequence"/>
</dbReference>
<organism evidence="2 3">
    <name type="scientific">Limosa lapponica baueri</name>
    <dbReference type="NCBI Taxonomy" id="1758121"/>
    <lineage>
        <taxon>Eukaryota</taxon>
        <taxon>Metazoa</taxon>
        <taxon>Chordata</taxon>
        <taxon>Craniata</taxon>
        <taxon>Vertebrata</taxon>
        <taxon>Euteleostomi</taxon>
        <taxon>Archelosauria</taxon>
        <taxon>Archosauria</taxon>
        <taxon>Dinosauria</taxon>
        <taxon>Saurischia</taxon>
        <taxon>Theropoda</taxon>
        <taxon>Coelurosauria</taxon>
        <taxon>Aves</taxon>
        <taxon>Neognathae</taxon>
        <taxon>Neoaves</taxon>
        <taxon>Charadriiformes</taxon>
        <taxon>Scolopacidae</taxon>
        <taxon>Limosa</taxon>
    </lineage>
</organism>
<sequence>MHGSNYVSHRIMLIVPAGFANLIHGARAWKINLVKFDFMSPSLIPVYSPLSLDTAPVDRDFTRVAALFELLQSILVVLPLPASFFPHHPPTTDLGNAGIGQPIGFTTVMSVGIPTGAASEQETPVSSASHALPKSSL</sequence>
<evidence type="ECO:0000313" key="3">
    <source>
        <dbReference type="Proteomes" id="UP000233556"/>
    </source>
</evidence>
<feature type="region of interest" description="Disordered" evidence="1">
    <location>
        <begin position="116"/>
        <end position="137"/>
    </location>
</feature>
<proteinExistence type="predicted"/>
<dbReference type="EMBL" id="KZ537127">
    <property type="protein sequence ID" value="PKU26751.1"/>
    <property type="molecule type" value="Genomic_DNA"/>
</dbReference>
<evidence type="ECO:0000313" key="2">
    <source>
        <dbReference type="EMBL" id="PKU26751.1"/>
    </source>
</evidence>
<protein>
    <submittedName>
        <fullName evidence="2">Uncharacterized protein</fullName>
    </submittedName>
</protein>
<keyword evidence="3" id="KW-1185">Reference proteome</keyword>
<gene>
    <name evidence="2" type="ORF">llap_22945</name>
</gene>
<feature type="compositionally biased region" description="Polar residues" evidence="1">
    <location>
        <begin position="118"/>
        <end position="137"/>
    </location>
</feature>
<name>A0A2I0SYY7_LIMLA</name>
<reference evidence="3" key="1">
    <citation type="submission" date="2017-11" db="EMBL/GenBank/DDBJ databases">
        <authorList>
            <person name="Lima N.C."/>
            <person name="Parody-Merino A.M."/>
            <person name="Battley P.F."/>
            <person name="Fidler A.E."/>
            <person name="Prosdocimi F."/>
        </authorList>
    </citation>
    <scope>NUCLEOTIDE SEQUENCE [LARGE SCALE GENOMIC DNA]</scope>
</reference>